<dbReference type="Proteomes" id="UP000256845">
    <property type="component" value="Unassembled WGS sequence"/>
</dbReference>
<evidence type="ECO:0000313" key="2">
    <source>
        <dbReference type="EMBL" id="RED50799.1"/>
    </source>
</evidence>
<reference evidence="2 3" key="1">
    <citation type="submission" date="2018-07" db="EMBL/GenBank/DDBJ databases">
        <title>Genomic Encyclopedia of Type Strains, Phase III (KMG-III): the genomes of soil and plant-associated and newly described type strains.</title>
        <authorList>
            <person name="Whitman W."/>
        </authorList>
    </citation>
    <scope>NUCLEOTIDE SEQUENCE [LARGE SCALE GENOMIC DNA]</scope>
    <source>
        <strain evidence="2 3">CECT 8488</strain>
    </source>
</reference>
<sequence>MSNSYGEEMIKLTAATPVSELTEIWDIALTDTEVERHQIFMLLTLTLVYDNWCIYKNDARVLADYSQAAPGREFSEYVGHNIGALLVNQDNAIVTYAFNNNHLHNNSTEHAETRLIRKALRLYNRKNFKTGQGNSGYWKVLKGHTVYTSLESCSQCSGIMDLANVENVVYAQVDPGQGHIGNILYNLHRDEGGSGAPRPIKADFLPVFSQIEEAYSRFGRDGTAQGTRRPGATRFLRSVDAFEVFREAAVQLEGFTPTNDSNQAVLEHALEFRESYNDTTMRDAVFGE</sequence>
<dbReference type="Pfam" id="PF00383">
    <property type="entry name" value="dCMP_cyt_deam_1"/>
    <property type="match status" value="1"/>
</dbReference>
<dbReference type="CDD" id="cd01285">
    <property type="entry name" value="nucleoside_deaminase"/>
    <property type="match status" value="1"/>
</dbReference>
<dbReference type="GO" id="GO:0003824">
    <property type="term" value="F:catalytic activity"/>
    <property type="evidence" value="ECO:0007669"/>
    <property type="project" value="InterPro"/>
</dbReference>
<dbReference type="EMBL" id="QRDW01000004">
    <property type="protein sequence ID" value="RED50799.1"/>
    <property type="molecule type" value="Genomic_DNA"/>
</dbReference>
<dbReference type="PANTHER" id="PTHR11079">
    <property type="entry name" value="CYTOSINE DEAMINASE FAMILY MEMBER"/>
    <property type="match status" value="1"/>
</dbReference>
<accession>A0A3D9HMV7</accession>
<dbReference type="InterPro" id="IPR002125">
    <property type="entry name" value="CMP_dCMP_dom"/>
</dbReference>
<protein>
    <submittedName>
        <fullName evidence="2">tRNA(Arg) A34 adenosine deaminase TadA</fullName>
    </submittedName>
</protein>
<name>A0A3D9HMV7_9PROT</name>
<dbReference type="Gene3D" id="3.40.140.10">
    <property type="entry name" value="Cytidine Deaminase, domain 2"/>
    <property type="match status" value="1"/>
</dbReference>
<feature type="domain" description="CMP/dCMP-type deaminase" evidence="1">
    <location>
        <begin position="57"/>
        <end position="198"/>
    </location>
</feature>
<dbReference type="PANTHER" id="PTHR11079:SF162">
    <property type="entry name" value="RIBOFLAVIN BIOSYNTHESIS PROTEIN PYRD, CHLOROPLASTIC"/>
    <property type="match status" value="1"/>
</dbReference>
<comment type="caution">
    <text evidence="2">The sequence shown here is derived from an EMBL/GenBank/DDBJ whole genome shotgun (WGS) entry which is preliminary data.</text>
</comment>
<dbReference type="AlphaFoldDB" id="A0A3D9HMV7"/>
<keyword evidence="3" id="KW-1185">Reference proteome</keyword>
<gene>
    <name evidence="2" type="ORF">DFP90_10471</name>
</gene>
<dbReference type="RefSeq" id="WP_115936599.1">
    <property type="nucleotide sequence ID" value="NZ_QRDW01000004.1"/>
</dbReference>
<dbReference type="SUPFAM" id="SSF53927">
    <property type="entry name" value="Cytidine deaminase-like"/>
    <property type="match status" value="1"/>
</dbReference>
<evidence type="ECO:0000259" key="1">
    <source>
        <dbReference type="PROSITE" id="PS51747"/>
    </source>
</evidence>
<dbReference type="InterPro" id="IPR016193">
    <property type="entry name" value="Cytidine_deaminase-like"/>
</dbReference>
<proteinExistence type="predicted"/>
<dbReference type="PROSITE" id="PS51747">
    <property type="entry name" value="CYT_DCMP_DEAMINASES_2"/>
    <property type="match status" value="1"/>
</dbReference>
<organism evidence="2 3">
    <name type="scientific">Aestuariispira insulae</name>
    <dbReference type="NCBI Taxonomy" id="1461337"/>
    <lineage>
        <taxon>Bacteria</taxon>
        <taxon>Pseudomonadati</taxon>
        <taxon>Pseudomonadota</taxon>
        <taxon>Alphaproteobacteria</taxon>
        <taxon>Rhodospirillales</taxon>
        <taxon>Kiloniellaceae</taxon>
        <taxon>Aestuariispira</taxon>
    </lineage>
</organism>
<evidence type="ECO:0000313" key="3">
    <source>
        <dbReference type="Proteomes" id="UP000256845"/>
    </source>
</evidence>
<dbReference type="OrthoDB" id="9802676at2"/>